<dbReference type="SUPFAM" id="SSF46785">
    <property type="entry name" value="Winged helix' DNA-binding domain"/>
    <property type="match status" value="1"/>
</dbReference>
<protein>
    <submittedName>
        <fullName evidence="3">MscS mechanosensitive ion channel</fullName>
    </submittedName>
</protein>
<dbReference type="EMBL" id="ASPP01029642">
    <property type="protein sequence ID" value="ETO04247.1"/>
    <property type="molecule type" value="Genomic_DNA"/>
</dbReference>
<name>X6LT08_RETFI</name>
<accession>X6LT08</accession>
<evidence type="ECO:0000256" key="1">
    <source>
        <dbReference type="SAM" id="MobiDB-lite"/>
    </source>
</evidence>
<dbReference type="InterPro" id="IPR051832">
    <property type="entry name" value="mTOR-Rac_regulators"/>
</dbReference>
<dbReference type="InterPro" id="IPR000591">
    <property type="entry name" value="DEP_dom"/>
</dbReference>
<dbReference type="InterPro" id="IPR036390">
    <property type="entry name" value="WH_DNA-bd_sf"/>
</dbReference>
<dbReference type="PANTHER" id="PTHR22829:SF16">
    <property type="entry name" value="PH DOMAIN-CONTAINING PROTEIN"/>
    <property type="match status" value="1"/>
</dbReference>
<dbReference type="CDD" id="cd04371">
    <property type="entry name" value="DEP"/>
    <property type="match status" value="1"/>
</dbReference>
<dbReference type="InterPro" id="IPR036388">
    <property type="entry name" value="WH-like_DNA-bd_sf"/>
</dbReference>
<evidence type="ECO:0000313" key="4">
    <source>
        <dbReference type="Proteomes" id="UP000023152"/>
    </source>
</evidence>
<dbReference type="Proteomes" id="UP000023152">
    <property type="component" value="Unassembled WGS sequence"/>
</dbReference>
<evidence type="ECO:0000313" key="3">
    <source>
        <dbReference type="EMBL" id="ETO04247.1"/>
    </source>
</evidence>
<feature type="domain" description="DEP" evidence="2">
    <location>
        <begin position="24"/>
        <end position="98"/>
    </location>
</feature>
<dbReference type="AlphaFoldDB" id="X6LT08"/>
<comment type="caution">
    <text evidence="3">The sequence shown here is derived from an EMBL/GenBank/DDBJ whole genome shotgun (WGS) entry which is preliminary data.</text>
</comment>
<feature type="non-terminal residue" evidence="3">
    <location>
        <position position="1"/>
    </location>
</feature>
<keyword evidence="4" id="KW-1185">Reference proteome</keyword>
<dbReference type="Gene3D" id="1.10.10.10">
    <property type="entry name" value="Winged helix-like DNA-binding domain superfamily/Winged helix DNA-binding domain"/>
    <property type="match status" value="1"/>
</dbReference>
<dbReference type="GO" id="GO:0023051">
    <property type="term" value="P:regulation of signaling"/>
    <property type="evidence" value="ECO:0007669"/>
    <property type="project" value="TreeGrafter"/>
</dbReference>
<sequence>QEIDQELIALKWSKADLLAVAREIRLHVEIKDRTYHFKKYEQCFLGDVCIKYFIDSSICEHVPEAIALGNALIEQNIIHHVVDDHKFENGPLFYAFVDLSNFDMCHLGPEVKSDPVPPQKCVMPVLRESTTVAAEEMKEQKESEEQYQIKRVFDSSTDLSYFSDDSDNDESLYASFGEEKNKR</sequence>
<dbReference type="Pfam" id="PF00610">
    <property type="entry name" value="DEP"/>
    <property type="match status" value="1"/>
</dbReference>
<dbReference type="PANTHER" id="PTHR22829">
    <property type="entry name" value="DEP DOMAIN PROTEIN"/>
    <property type="match status" value="1"/>
</dbReference>
<proteinExistence type="predicted"/>
<organism evidence="3 4">
    <name type="scientific">Reticulomyxa filosa</name>
    <dbReference type="NCBI Taxonomy" id="46433"/>
    <lineage>
        <taxon>Eukaryota</taxon>
        <taxon>Sar</taxon>
        <taxon>Rhizaria</taxon>
        <taxon>Retaria</taxon>
        <taxon>Foraminifera</taxon>
        <taxon>Monothalamids</taxon>
        <taxon>Reticulomyxidae</taxon>
        <taxon>Reticulomyxa</taxon>
    </lineage>
</organism>
<dbReference type="GO" id="GO:0035556">
    <property type="term" value="P:intracellular signal transduction"/>
    <property type="evidence" value="ECO:0007669"/>
    <property type="project" value="InterPro"/>
</dbReference>
<dbReference type="OrthoDB" id="446890at2759"/>
<dbReference type="SMART" id="SM00049">
    <property type="entry name" value="DEP"/>
    <property type="match status" value="1"/>
</dbReference>
<reference evidence="3 4" key="1">
    <citation type="journal article" date="2013" name="Curr. Biol.">
        <title>The Genome of the Foraminiferan Reticulomyxa filosa.</title>
        <authorList>
            <person name="Glockner G."/>
            <person name="Hulsmann N."/>
            <person name="Schleicher M."/>
            <person name="Noegel A.A."/>
            <person name="Eichinger L."/>
            <person name="Gallinger C."/>
            <person name="Pawlowski J."/>
            <person name="Sierra R."/>
            <person name="Euteneuer U."/>
            <person name="Pillet L."/>
            <person name="Moustafa A."/>
            <person name="Platzer M."/>
            <person name="Groth M."/>
            <person name="Szafranski K."/>
            <person name="Schliwa M."/>
        </authorList>
    </citation>
    <scope>NUCLEOTIDE SEQUENCE [LARGE SCALE GENOMIC DNA]</scope>
</reference>
<dbReference type="PROSITE" id="PS50186">
    <property type="entry name" value="DEP"/>
    <property type="match status" value="1"/>
</dbReference>
<evidence type="ECO:0000259" key="2">
    <source>
        <dbReference type="PROSITE" id="PS50186"/>
    </source>
</evidence>
<feature type="region of interest" description="Disordered" evidence="1">
    <location>
        <begin position="159"/>
        <end position="183"/>
    </location>
</feature>
<gene>
    <name evidence="3" type="ORF">RFI_33152</name>
</gene>